<dbReference type="EMBL" id="FNHB01000002">
    <property type="protein sequence ID" value="SDM09285.1"/>
    <property type="molecule type" value="Genomic_DNA"/>
</dbReference>
<sequence length="73" mass="7976">MCVGIPFKLIERHNEEGIGELDGVQRKLALQLVPGAQVGDYLLVHAGCALQIIDQTAAMETLEAFRAISDEIR</sequence>
<dbReference type="Proteomes" id="UP000214880">
    <property type="component" value="Unassembled WGS sequence"/>
</dbReference>
<dbReference type="Gene3D" id="2.30.30.140">
    <property type="match status" value="1"/>
</dbReference>
<keyword evidence="3" id="KW-1185">Reference proteome</keyword>
<protein>
    <submittedName>
        <fullName evidence="2">Hydrogenase maturation protein HypC</fullName>
    </submittedName>
</protein>
<dbReference type="Pfam" id="PF01455">
    <property type="entry name" value="HupF_HypC"/>
    <property type="match status" value="1"/>
</dbReference>
<dbReference type="PANTHER" id="PTHR35177:SF2">
    <property type="entry name" value="HYDROGENASE MATURATION FACTOR HYBG"/>
    <property type="match status" value="1"/>
</dbReference>
<dbReference type="STRING" id="146817.SAMN04488502_102142"/>
<dbReference type="GO" id="GO:0005506">
    <property type="term" value="F:iron ion binding"/>
    <property type="evidence" value="ECO:0007669"/>
    <property type="project" value="TreeGrafter"/>
</dbReference>
<name>A0A1G9QG53_9FIRM</name>
<dbReference type="InterPro" id="IPR001109">
    <property type="entry name" value="Hydrogenase_HupF/HypC"/>
</dbReference>
<comment type="similarity">
    <text evidence="1">Belongs to the HupF/HypC family.</text>
</comment>
<gene>
    <name evidence="2" type="ORF">SAMN04488502_102142</name>
</gene>
<dbReference type="InterPro" id="IPR019812">
    <property type="entry name" value="Hydgase_assmbl_chp_CS"/>
</dbReference>
<dbReference type="GO" id="GO:0051604">
    <property type="term" value="P:protein maturation"/>
    <property type="evidence" value="ECO:0007669"/>
    <property type="project" value="TreeGrafter"/>
</dbReference>
<dbReference type="GO" id="GO:1902670">
    <property type="term" value="F:carbon dioxide binding"/>
    <property type="evidence" value="ECO:0007669"/>
    <property type="project" value="TreeGrafter"/>
</dbReference>
<dbReference type="SUPFAM" id="SSF159127">
    <property type="entry name" value="HupF/HypC-like"/>
    <property type="match status" value="1"/>
</dbReference>
<dbReference type="AlphaFoldDB" id="A0A1G9QG53"/>
<evidence type="ECO:0000256" key="1">
    <source>
        <dbReference type="ARBA" id="ARBA00006018"/>
    </source>
</evidence>
<dbReference type="PROSITE" id="PS01097">
    <property type="entry name" value="HUPF_HYPC"/>
    <property type="match status" value="1"/>
</dbReference>
<proteinExistence type="inferred from homology"/>
<dbReference type="PANTHER" id="PTHR35177">
    <property type="entry name" value="HYDROGENASE MATURATION FACTOR HYBG"/>
    <property type="match status" value="1"/>
</dbReference>
<dbReference type="OrthoDB" id="9806017at2"/>
<evidence type="ECO:0000313" key="3">
    <source>
        <dbReference type="Proteomes" id="UP000214880"/>
    </source>
</evidence>
<dbReference type="RefSeq" id="WP_092070346.1">
    <property type="nucleotide sequence ID" value="NZ_FNHB01000002.1"/>
</dbReference>
<organism evidence="2 3">
    <name type="scientific">Dendrosporobacter quercicolus</name>
    <dbReference type="NCBI Taxonomy" id="146817"/>
    <lineage>
        <taxon>Bacteria</taxon>
        <taxon>Bacillati</taxon>
        <taxon>Bacillota</taxon>
        <taxon>Negativicutes</taxon>
        <taxon>Selenomonadales</taxon>
        <taxon>Sporomusaceae</taxon>
        <taxon>Dendrosporobacter</taxon>
    </lineage>
</organism>
<dbReference type="PRINTS" id="PR00445">
    <property type="entry name" value="HUPFHYPC"/>
</dbReference>
<accession>A0A1G9QG53</accession>
<dbReference type="NCBIfam" id="TIGR00074">
    <property type="entry name" value="hypC_hupF"/>
    <property type="match status" value="1"/>
</dbReference>
<evidence type="ECO:0000313" key="2">
    <source>
        <dbReference type="EMBL" id="SDM09285.1"/>
    </source>
</evidence>
<reference evidence="2 3" key="1">
    <citation type="submission" date="2016-10" db="EMBL/GenBank/DDBJ databases">
        <authorList>
            <person name="de Groot N.N."/>
        </authorList>
    </citation>
    <scope>NUCLEOTIDE SEQUENCE [LARGE SCALE GENOMIC DNA]</scope>
    <source>
        <strain evidence="2 3">DSM 1736</strain>
    </source>
</reference>